<dbReference type="SUPFAM" id="SSF53756">
    <property type="entry name" value="UDP-Glycosyltransferase/glycogen phosphorylase"/>
    <property type="match status" value="1"/>
</dbReference>
<dbReference type="Proteomes" id="UP000290889">
    <property type="component" value="Chromosome"/>
</dbReference>
<dbReference type="GO" id="GO:0016757">
    <property type="term" value="F:glycosyltransferase activity"/>
    <property type="evidence" value="ECO:0007669"/>
    <property type="project" value="InterPro"/>
</dbReference>
<dbReference type="KEGG" id="mur:EQY75_13240"/>
<dbReference type="PANTHER" id="PTHR12526">
    <property type="entry name" value="GLYCOSYLTRANSFERASE"/>
    <property type="match status" value="1"/>
</dbReference>
<sequence length="186" mass="20754">MAYAGNLGLVQGMEVLIEAFSKVKKSNLSHQWHLDIYGTGALEVELKSQAEKLGLEEWVHFHGALPKEVLSIHLSKVDVLYLGLISSEALDKTIPSKLFDYLIFGKPILAAITGEGKDILEKNKANLVLSSCDSEVISFGIRELDKSLKQRSLLASDNIDLLRGNYTREVNCQKILLYLQEVIKKK</sequence>
<keyword evidence="3" id="KW-1185">Reference proteome</keyword>
<dbReference type="Gene3D" id="3.40.50.2000">
    <property type="entry name" value="Glycogen Phosphorylase B"/>
    <property type="match status" value="1"/>
</dbReference>
<organism evidence="2 3">
    <name type="scientific">Muriicola soli</name>
    <dbReference type="NCBI Taxonomy" id="2507538"/>
    <lineage>
        <taxon>Bacteria</taxon>
        <taxon>Pseudomonadati</taxon>
        <taxon>Bacteroidota</taxon>
        <taxon>Flavobacteriia</taxon>
        <taxon>Flavobacteriales</taxon>
        <taxon>Flavobacteriaceae</taxon>
        <taxon>Muriicola</taxon>
    </lineage>
</organism>
<dbReference type="AlphaFoldDB" id="A0A411ECE8"/>
<proteinExistence type="predicted"/>
<reference evidence="2 3" key="1">
    <citation type="submission" date="2019-01" db="EMBL/GenBank/DDBJ databases">
        <title>Muriicola soli sp. nov., isolated from soil.</title>
        <authorList>
            <person name="Kang H.J."/>
            <person name="Kim S.B."/>
        </authorList>
    </citation>
    <scope>NUCLEOTIDE SEQUENCE [LARGE SCALE GENOMIC DNA]</scope>
    <source>
        <strain evidence="2 3">MMS17-SY002</strain>
    </source>
</reference>
<dbReference type="RefSeq" id="WP_129606617.1">
    <property type="nucleotide sequence ID" value="NZ_CP035544.1"/>
</dbReference>
<name>A0A411ECE8_9FLAO</name>
<dbReference type="EMBL" id="CP035544">
    <property type="protein sequence ID" value="QBA65411.1"/>
    <property type="molecule type" value="Genomic_DNA"/>
</dbReference>
<evidence type="ECO:0000259" key="1">
    <source>
        <dbReference type="Pfam" id="PF00534"/>
    </source>
</evidence>
<feature type="domain" description="Glycosyl transferase family 1" evidence="1">
    <location>
        <begin position="2"/>
        <end position="146"/>
    </location>
</feature>
<evidence type="ECO:0000313" key="2">
    <source>
        <dbReference type="EMBL" id="QBA65411.1"/>
    </source>
</evidence>
<gene>
    <name evidence="2" type="ORF">EQY75_13240</name>
</gene>
<protein>
    <submittedName>
        <fullName evidence="2">Glycosyltransferase</fullName>
    </submittedName>
</protein>
<dbReference type="InterPro" id="IPR001296">
    <property type="entry name" value="Glyco_trans_1"/>
</dbReference>
<dbReference type="Pfam" id="PF00534">
    <property type="entry name" value="Glycos_transf_1"/>
    <property type="match status" value="1"/>
</dbReference>
<keyword evidence="2" id="KW-0808">Transferase</keyword>
<dbReference type="OrthoDB" id="9811902at2"/>
<accession>A0A411ECE8</accession>
<evidence type="ECO:0000313" key="3">
    <source>
        <dbReference type="Proteomes" id="UP000290889"/>
    </source>
</evidence>